<evidence type="ECO:0000313" key="4">
    <source>
        <dbReference type="EMBL" id="KAB0793223.1"/>
    </source>
</evidence>
<name>A0A1Y1KKU6_PHOPY</name>
<dbReference type="InterPro" id="IPR026704">
    <property type="entry name" value="KATNIP"/>
</dbReference>
<dbReference type="InParanoid" id="A0A1Y1KKU6"/>
<feature type="region of interest" description="Disordered" evidence="1">
    <location>
        <begin position="496"/>
        <end position="519"/>
    </location>
</feature>
<accession>A0A1Y1KKU6</accession>
<dbReference type="Proteomes" id="UP000327044">
    <property type="component" value="Unassembled WGS sequence"/>
</dbReference>
<reference evidence="4 5" key="2">
    <citation type="journal article" date="2018" name="Elife">
        <title>Firefly genomes illuminate parallel origins of bioluminescence in beetles.</title>
        <authorList>
            <person name="Fallon T.R."/>
            <person name="Lower S.E."/>
            <person name="Chang C.H."/>
            <person name="Bessho-Uehara M."/>
            <person name="Martin G.J."/>
            <person name="Bewick A.J."/>
            <person name="Behringer M."/>
            <person name="Debat H.J."/>
            <person name="Wong I."/>
            <person name="Day J.C."/>
            <person name="Suvorov A."/>
            <person name="Silva C.J."/>
            <person name="Stanger-Hall K.F."/>
            <person name="Hall D.W."/>
            <person name="Schmitz R.J."/>
            <person name="Nelson D.R."/>
            <person name="Lewis S.M."/>
            <person name="Shigenobu S."/>
            <person name="Bybee S.M."/>
            <person name="Larracuente A.M."/>
            <person name="Oba Y."/>
            <person name="Weng J.K."/>
        </authorList>
    </citation>
    <scope>NUCLEOTIDE SEQUENCE [LARGE SCALE GENOMIC DNA]</scope>
    <source>
        <strain evidence="4">1611_PpyrPB1</strain>
        <tissue evidence="4">Whole body</tissue>
    </source>
</reference>
<feature type="domain" description="KATNIP" evidence="2">
    <location>
        <begin position="549"/>
        <end position="858"/>
    </location>
</feature>
<sequence length="934" mass="106216">MTTSKKCDDINQIFNTSKRPNIPSHGQIPKWLDDITGTVVQNSNGESTADDSDRFFHLVDLSRLKDGSDIPSRIFSGDVTLEKPNTRPKENSPKFGRRASLSSQIYARQTPRHLKLSKFDYIVPQLEGNHDFASLHKEMKQTDLEKSWRSLNSFAKTHKGRLDSAKNDFFYSSYGNASTEFEMGDCYSPFLLENKTPIRSRSELSHYVPFYVYSNIQKATESCMFNNRGLASKSKSSEDIYDFNAKNSIERQLSEYKLRVNQENLLREKIINELLTENERITERLKQRSYKKKSEAELPSYNQMRFTQSNGDSDFVIPELPTGRVLKIHIFSTWGDKHYVGLNGVELFGDEGNVISVQKIEASPADVNVLPENCNDPRVVQNLLDGINRTQDDVHLWLTPFEKGLSHSVTITFTYHTAIAMMRIWNYNKSRIHSYRGVRHAVITLDDIPIFKGEIAKACGGMLGGVDAFGDTILFTTDENILESISKNDLSFSTLSTTSRPELPSTMERPPTVATMESRPYTGMPLMKNSYTEPTSRDQILLGGNRIDIILLANWGYTNVIGLTGLEIVGISEDIIEITEENIQCNTMSKNSSLESLINGENVTTDVNNMWWVPHRQGQKVIITIQFNCFTYLLGVRIWNYNGSPEYTYAGVQAIKILLDGKHLMNPIRKDEVFLLRRAPGNAHYDFVQDLRFTDSVDAGDYSNSQPLNTSFHSLSLYKNEMPEGFVFQFIIFSTWGDQYYCGLNEIEIYDEHGDKITLEEQNICAYPESINVLPNVSGDIRTPDKLIDGVYFDTDGAHSWLAPIVPECLNRIYIVLDTPTTISLVKIWNYSKTPSRGVKEFGVLVDDLLIYNGILEKYVKRNGFPSYRSIVFTNDKKTLEQEIHTYIRQSSGKQEVILLDDNRTATVGSLPNPDQTLRPFTSVSPFDKSYTTQ</sequence>
<protein>
    <recommendedName>
        <fullName evidence="2">KATNIP domain-containing protein</fullName>
    </recommendedName>
</protein>
<evidence type="ECO:0000256" key="1">
    <source>
        <dbReference type="SAM" id="MobiDB-lite"/>
    </source>
</evidence>
<proteinExistence type="predicted"/>
<dbReference type="AlphaFoldDB" id="A0A1Y1KKU6"/>
<gene>
    <name evidence="4" type="ORF">PPYR_12843</name>
</gene>
<evidence type="ECO:0000313" key="3">
    <source>
        <dbReference type="EMBL" id="JAV62029.1"/>
    </source>
</evidence>
<dbReference type="PANTHER" id="PTHR21534:SF0">
    <property type="entry name" value="KATANIN-INTERACTING PROTEIN"/>
    <property type="match status" value="1"/>
</dbReference>
<dbReference type="EMBL" id="GEZM01080836">
    <property type="protein sequence ID" value="JAV62029.1"/>
    <property type="molecule type" value="Transcribed_RNA"/>
</dbReference>
<feature type="domain" description="KATNIP" evidence="2">
    <location>
        <begin position="285"/>
        <end position="457"/>
    </location>
</feature>
<dbReference type="Pfam" id="PF14652">
    <property type="entry name" value="DUF4457"/>
    <property type="match status" value="2"/>
</dbReference>
<organism evidence="3">
    <name type="scientific">Photinus pyralis</name>
    <name type="common">Common eastern firefly</name>
    <name type="synonym">Lampyris pyralis</name>
    <dbReference type="NCBI Taxonomy" id="7054"/>
    <lineage>
        <taxon>Eukaryota</taxon>
        <taxon>Metazoa</taxon>
        <taxon>Ecdysozoa</taxon>
        <taxon>Arthropoda</taxon>
        <taxon>Hexapoda</taxon>
        <taxon>Insecta</taxon>
        <taxon>Pterygota</taxon>
        <taxon>Neoptera</taxon>
        <taxon>Endopterygota</taxon>
        <taxon>Coleoptera</taxon>
        <taxon>Polyphaga</taxon>
        <taxon>Elateriformia</taxon>
        <taxon>Elateroidea</taxon>
        <taxon>Lampyridae</taxon>
        <taxon>Lampyrinae</taxon>
        <taxon>Photinus</taxon>
    </lineage>
</organism>
<keyword evidence="5" id="KW-1185">Reference proteome</keyword>
<feature type="region of interest" description="Disordered" evidence="1">
    <location>
        <begin position="909"/>
        <end position="934"/>
    </location>
</feature>
<reference evidence="4" key="3">
    <citation type="submission" date="2019-08" db="EMBL/GenBank/DDBJ databases">
        <authorList>
            <consortium name="Photinus pyralis genome working group"/>
            <person name="Fallon T.R."/>
            <person name="Sander Lower S.E."/>
            <person name="Weng J.-K."/>
        </authorList>
    </citation>
    <scope>NUCLEOTIDE SEQUENCE</scope>
    <source>
        <strain evidence="4">1611_PpyrPB1</strain>
        <tissue evidence="4">Whole body</tissue>
    </source>
</reference>
<evidence type="ECO:0000259" key="2">
    <source>
        <dbReference type="Pfam" id="PF14652"/>
    </source>
</evidence>
<dbReference type="EMBL" id="VVIM01000009">
    <property type="protein sequence ID" value="KAB0793223.1"/>
    <property type="molecule type" value="Genomic_DNA"/>
</dbReference>
<dbReference type="InterPro" id="IPR027859">
    <property type="entry name" value="KATNIP_dom"/>
</dbReference>
<dbReference type="PANTHER" id="PTHR21534">
    <property type="entry name" value="KATANIN-INTERACTING PROTEIN"/>
    <property type="match status" value="1"/>
</dbReference>
<evidence type="ECO:0000313" key="5">
    <source>
        <dbReference type="Proteomes" id="UP000327044"/>
    </source>
</evidence>
<reference evidence="3" key="1">
    <citation type="journal article" date="2016" name="Sci. Rep.">
        <title>Molecular characterization of firefly nuptial gifts: a multi-omics approach sheds light on postcopulatory sexual selection.</title>
        <authorList>
            <person name="Al-Wathiqui N."/>
            <person name="Fallon T.R."/>
            <person name="South A."/>
            <person name="Weng J.K."/>
            <person name="Lewis S.M."/>
        </authorList>
    </citation>
    <scope>NUCLEOTIDE SEQUENCE</scope>
</reference>
<dbReference type="OrthoDB" id="304622at2759"/>